<evidence type="ECO:0000313" key="2">
    <source>
        <dbReference type="Proteomes" id="UP000790377"/>
    </source>
</evidence>
<feature type="non-terminal residue" evidence="1">
    <location>
        <position position="99"/>
    </location>
</feature>
<dbReference type="Proteomes" id="UP000790377">
    <property type="component" value="Unassembled WGS sequence"/>
</dbReference>
<gene>
    <name evidence="1" type="ORF">BJ138DRAFT_1145757</name>
</gene>
<sequence length="99" mass="10909">MQLSFASLLSLVVLVTSVQALPAQDKRSPTYGLAERENDDAAATAAGVEKRAIPSQGLRTTTPLLQRPVLRNDLQAMAIPWQSLRTTMPPPQWQRKRSV</sequence>
<dbReference type="EMBL" id="MU267628">
    <property type="protein sequence ID" value="KAH7913566.1"/>
    <property type="molecule type" value="Genomic_DNA"/>
</dbReference>
<reference evidence="1" key="1">
    <citation type="journal article" date="2021" name="New Phytol.">
        <title>Evolutionary innovations through gain and loss of genes in the ectomycorrhizal Boletales.</title>
        <authorList>
            <person name="Wu G."/>
            <person name="Miyauchi S."/>
            <person name="Morin E."/>
            <person name="Kuo A."/>
            <person name="Drula E."/>
            <person name="Varga T."/>
            <person name="Kohler A."/>
            <person name="Feng B."/>
            <person name="Cao Y."/>
            <person name="Lipzen A."/>
            <person name="Daum C."/>
            <person name="Hundley H."/>
            <person name="Pangilinan J."/>
            <person name="Johnson J."/>
            <person name="Barry K."/>
            <person name="LaButti K."/>
            <person name="Ng V."/>
            <person name="Ahrendt S."/>
            <person name="Min B."/>
            <person name="Choi I.G."/>
            <person name="Park H."/>
            <person name="Plett J.M."/>
            <person name="Magnuson J."/>
            <person name="Spatafora J.W."/>
            <person name="Nagy L.G."/>
            <person name="Henrissat B."/>
            <person name="Grigoriev I.V."/>
            <person name="Yang Z.L."/>
            <person name="Xu J."/>
            <person name="Martin F.M."/>
        </authorList>
    </citation>
    <scope>NUCLEOTIDE SEQUENCE</scope>
    <source>
        <strain evidence="1">ATCC 28755</strain>
    </source>
</reference>
<keyword evidence="2" id="KW-1185">Reference proteome</keyword>
<evidence type="ECO:0000313" key="1">
    <source>
        <dbReference type="EMBL" id="KAH7913566.1"/>
    </source>
</evidence>
<proteinExistence type="predicted"/>
<protein>
    <submittedName>
        <fullName evidence="1">Uncharacterized protein</fullName>
    </submittedName>
</protein>
<name>A0ACB8AJ64_9AGAM</name>
<organism evidence="1 2">
    <name type="scientific">Hygrophoropsis aurantiaca</name>
    <dbReference type="NCBI Taxonomy" id="72124"/>
    <lineage>
        <taxon>Eukaryota</taxon>
        <taxon>Fungi</taxon>
        <taxon>Dikarya</taxon>
        <taxon>Basidiomycota</taxon>
        <taxon>Agaricomycotina</taxon>
        <taxon>Agaricomycetes</taxon>
        <taxon>Agaricomycetidae</taxon>
        <taxon>Boletales</taxon>
        <taxon>Coniophorineae</taxon>
        <taxon>Hygrophoropsidaceae</taxon>
        <taxon>Hygrophoropsis</taxon>
    </lineage>
</organism>
<accession>A0ACB8AJ64</accession>
<comment type="caution">
    <text evidence="1">The sequence shown here is derived from an EMBL/GenBank/DDBJ whole genome shotgun (WGS) entry which is preliminary data.</text>
</comment>